<name>A0ACC0HKW8_9ERIC</name>
<reference evidence="1 2" key="1">
    <citation type="journal article" date="2022" name="Plant J.">
        <title>Chromosome-level genome of Camellia lanceoleosa provides a valuable resource for understanding genome evolution and self-incompatibility.</title>
        <authorList>
            <person name="Gong W."/>
            <person name="Xiao S."/>
            <person name="Wang L."/>
            <person name="Liao Z."/>
            <person name="Chang Y."/>
            <person name="Mo W."/>
            <person name="Hu G."/>
            <person name="Li W."/>
            <person name="Zhao G."/>
            <person name="Zhu H."/>
            <person name="Hu X."/>
            <person name="Ji K."/>
            <person name="Xiang X."/>
            <person name="Song Q."/>
            <person name="Yuan D."/>
            <person name="Jin S."/>
            <person name="Zhang L."/>
        </authorList>
    </citation>
    <scope>NUCLEOTIDE SEQUENCE [LARGE SCALE GENOMIC DNA]</scope>
    <source>
        <strain evidence="1">SQ_2022a</strain>
    </source>
</reference>
<gene>
    <name evidence="1" type="ORF">LOK49_LG06G00963</name>
</gene>
<keyword evidence="1" id="KW-0560">Oxidoreductase</keyword>
<keyword evidence="2" id="KW-1185">Reference proteome</keyword>
<accession>A0ACC0HKW8</accession>
<protein>
    <submittedName>
        <fullName evidence="1">2-oxoglutarate-dependent dioxygenase DAO</fullName>
    </submittedName>
</protein>
<dbReference type="EMBL" id="CM045762">
    <property type="protein sequence ID" value="KAI8012611.1"/>
    <property type="molecule type" value="Genomic_DNA"/>
</dbReference>
<evidence type="ECO:0000313" key="2">
    <source>
        <dbReference type="Proteomes" id="UP001060215"/>
    </source>
</evidence>
<proteinExistence type="predicted"/>
<keyword evidence="1" id="KW-0223">Dioxygenase</keyword>
<sequence>MDVESKPGLIELIDVLGNKSQFGSEETEMKSTLADVIVVNCLRSRKIPFRIVEVENGDTTKLGSVESKVNAIASLEKKERKQWTIRENSRSMQGVGMFQDHQPRRPTGVDGGDEGGDAVSDGAPGGDQTAVLSSSGKPWDDEIVGGLEVVHGKTGECVHVDPMPDSLLVNLGDMATIWSNGRLPSVKHKVQCYEGKTRFSTAFFVFGPNDRGTEQPPELVDSQHPRLYNPINFEEYRLLRISNNLPTGAFELLRINS</sequence>
<dbReference type="Proteomes" id="UP001060215">
    <property type="component" value="Chromosome 5"/>
</dbReference>
<organism evidence="1 2">
    <name type="scientific">Camellia lanceoleosa</name>
    <dbReference type="NCBI Taxonomy" id="1840588"/>
    <lineage>
        <taxon>Eukaryota</taxon>
        <taxon>Viridiplantae</taxon>
        <taxon>Streptophyta</taxon>
        <taxon>Embryophyta</taxon>
        <taxon>Tracheophyta</taxon>
        <taxon>Spermatophyta</taxon>
        <taxon>Magnoliopsida</taxon>
        <taxon>eudicotyledons</taxon>
        <taxon>Gunneridae</taxon>
        <taxon>Pentapetalae</taxon>
        <taxon>asterids</taxon>
        <taxon>Ericales</taxon>
        <taxon>Theaceae</taxon>
        <taxon>Camellia</taxon>
    </lineage>
</organism>
<comment type="caution">
    <text evidence="1">The sequence shown here is derived from an EMBL/GenBank/DDBJ whole genome shotgun (WGS) entry which is preliminary data.</text>
</comment>
<evidence type="ECO:0000313" key="1">
    <source>
        <dbReference type="EMBL" id="KAI8012611.1"/>
    </source>
</evidence>